<organism evidence="3 4">
    <name type="scientific">Evansella caseinilytica</name>
    <dbReference type="NCBI Taxonomy" id="1503961"/>
    <lineage>
        <taxon>Bacteria</taxon>
        <taxon>Bacillati</taxon>
        <taxon>Bacillota</taxon>
        <taxon>Bacilli</taxon>
        <taxon>Bacillales</taxon>
        <taxon>Bacillaceae</taxon>
        <taxon>Evansella</taxon>
    </lineage>
</organism>
<dbReference type="STRING" id="1503961.SAMN05421736_103251"/>
<dbReference type="InterPro" id="IPR002052">
    <property type="entry name" value="DNA_methylase_N6_adenine_CS"/>
</dbReference>
<dbReference type="Gene3D" id="3.40.50.150">
    <property type="entry name" value="Vaccinia Virus protein VP39"/>
    <property type="match status" value="1"/>
</dbReference>
<name>A0A1H3ML26_9BACI</name>
<dbReference type="PANTHER" id="PTHR43542:SF1">
    <property type="entry name" value="METHYLTRANSFERASE"/>
    <property type="match status" value="1"/>
</dbReference>
<gene>
    <name evidence="3" type="ORF">SAMN05421736_103251</name>
</gene>
<dbReference type="CDD" id="cd02440">
    <property type="entry name" value="AdoMet_MTases"/>
    <property type="match status" value="1"/>
</dbReference>
<dbReference type="GO" id="GO:0008168">
    <property type="term" value="F:methyltransferase activity"/>
    <property type="evidence" value="ECO:0007669"/>
    <property type="project" value="UniProtKB-KW"/>
</dbReference>
<keyword evidence="4" id="KW-1185">Reference proteome</keyword>
<dbReference type="InterPro" id="IPR004398">
    <property type="entry name" value="RNA_MeTrfase_RsmD"/>
</dbReference>
<proteinExistence type="predicted"/>
<dbReference type="InterPro" id="IPR029063">
    <property type="entry name" value="SAM-dependent_MTases_sf"/>
</dbReference>
<protein>
    <submittedName>
        <fullName evidence="3">16S rRNA (Guanine(966)-N(2))-methyltransferase RsmD</fullName>
    </submittedName>
</protein>
<accession>A0A1H3ML26</accession>
<evidence type="ECO:0000256" key="1">
    <source>
        <dbReference type="ARBA" id="ARBA00022603"/>
    </source>
</evidence>
<reference evidence="4" key="1">
    <citation type="submission" date="2016-10" db="EMBL/GenBank/DDBJ databases">
        <authorList>
            <person name="Varghese N."/>
            <person name="Submissions S."/>
        </authorList>
    </citation>
    <scope>NUCLEOTIDE SEQUENCE [LARGE SCALE GENOMIC DNA]</scope>
    <source>
        <strain evidence="4">SP</strain>
    </source>
</reference>
<dbReference type="GO" id="GO:0003676">
    <property type="term" value="F:nucleic acid binding"/>
    <property type="evidence" value="ECO:0007669"/>
    <property type="project" value="InterPro"/>
</dbReference>
<keyword evidence="1 3" id="KW-0489">Methyltransferase</keyword>
<dbReference type="OrthoDB" id="9803017at2"/>
<dbReference type="SUPFAM" id="SSF53335">
    <property type="entry name" value="S-adenosyl-L-methionine-dependent methyltransferases"/>
    <property type="match status" value="1"/>
</dbReference>
<dbReference type="AlphaFoldDB" id="A0A1H3ML26"/>
<dbReference type="EMBL" id="FNPI01000003">
    <property type="protein sequence ID" value="SDY76799.1"/>
    <property type="molecule type" value="Genomic_DNA"/>
</dbReference>
<dbReference type="NCBIfam" id="TIGR00095">
    <property type="entry name" value="16S rRNA (guanine(966)-N(2))-methyltransferase RsmD"/>
    <property type="match status" value="1"/>
</dbReference>
<sequence>MRVISGKKKGLQLKAVPGQTTRPTTDKVKESIFNMIGPYFDGGRILDLYGGSGAISIEALSRGVEEAIIVDRDRKAIETIHTNLKLCRLEQQAQVFRTEAGRALKALQKQEKKFTLIFLDPPYQKQRLSEELAYIAEHQLLSRDGQAVVEHALTVSLSDSYGSLHKRREEKYGDTVIAIYSEEDEQ</sequence>
<evidence type="ECO:0000313" key="3">
    <source>
        <dbReference type="EMBL" id="SDY76799.1"/>
    </source>
</evidence>
<evidence type="ECO:0000313" key="4">
    <source>
        <dbReference type="Proteomes" id="UP000198935"/>
    </source>
</evidence>
<dbReference type="Proteomes" id="UP000198935">
    <property type="component" value="Unassembled WGS sequence"/>
</dbReference>
<evidence type="ECO:0000256" key="2">
    <source>
        <dbReference type="ARBA" id="ARBA00022679"/>
    </source>
</evidence>
<dbReference type="PROSITE" id="PS00092">
    <property type="entry name" value="N6_MTASE"/>
    <property type="match status" value="1"/>
</dbReference>
<keyword evidence="2 3" id="KW-0808">Transferase</keyword>
<dbReference type="PANTHER" id="PTHR43542">
    <property type="entry name" value="METHYLTRANSFERASE"/>
    <property type="match status" value="1"/>
</dbReference>
<dbReference type="GO" id="GO:0031167">
    <property type="term" value="P:rRNA methylation"/>
    <property type="evidence" value="ECO:0007669"/>
    <property type="project" value="InterPro"/>
</dbReference>
<dbReference type="PIRSF" id="PIRSF004553">
    <property type="entry name" value="CHP00095"/>
    <property type="match status" value="1"/>
</dbReference>
<dbReference type="Pfam" id="PF03602">
    <property type="entry name" value="Cons_hypoth95"/>
    <property type="match status" value="1"/>
</dbReference>